<reference evidence="2 3" key="1">
    <citation type="submission" date="2018-09" db="EMBL/GenBank/DDBJ databases">
        <title>Genomic investigation of the strawberry pathogen Phytophthora fragariae indicates pathogenicity is determined by transcriptional variation in three key races.</title>
        <authorList>
            <person name="Adams T.M."/>
            <person name="Armitage A.D."/>
            <person name="Sobczyk M.K."/>
            <person name="Bates H.J."/>
            <person name="Dunwell J.M."/>
            <person name="Nellist C.F."/>
            <person name="Harrison R.J."/>
        </authorList>
    </citation>
    <scope>NUCLEOTIDE SEQUENCE [LARGE SCALE GENOMIC DNA]</scope>
    <source>
        <strain evidence="2 3">ONT-3</strain>
    </source>
</reference>
<organism evidence="2 3">
    <name type="scientific">Phytophthora fragariae</name>
    <dbReference type="NCBI Taxonomy" id="53985"/>
    <lineage>
        <taxon>Eukaryota</taxon>
        <taxon>Sar</taxon>
        <taxon>Stramenopiles</taxon>
        <taxon>Oomycota</taxon>
        <taxon>Peronosporomycetes</taxon>
        <taxon>Peronosporales</taxon>
        <taxon>Peronosporaceae</taxon>
        <taxon>Phytophthora</taxon>
    </lineage>
</organism>
<feature type="compositionally biased region" description="Basic and acidic residues" evidence="1">
    <location>
        <begin position="11"/>
        <end position="24"/>
    </location>
</feature>
<dbReference type="Proteomes" id="UP000488956">
    <property type="component" value="Unassembled WGS sequence"/>
</dbReference>
<evidence type="ECO:0000313" key="3">
    <source>
        <dbReference type="Proteomes" id="UP000488956"/>
    </source>
</evidence>
<feature type="non-terminal residue" evidence="2">
    <location>
        <position position="1"/>
    </location>
</feature>
<evidence type="ECO:0000313" key="2">
    <source>
        <dbReference type="EMBL" id="KAE9033133.1"/>
    </source>
</evidence>
<accession>A0A6G0JC84</accession>
<comment type="caution">
    <text evidence="2">The sequence shown here is derived from an EMBL/GenBank/DDBJ whole genome shotgun (WGS) entry which is preliminary data.</text>
</comment>
<evidence type="ECO:0000256" key="1">
    <source>
        <dbReference type="SAM" id="MobiDB-lite"/>
    </source>
</evidence>
<protein>
    <submittedName>
        <fullName evidence="2">Uncharacterized protein</fullName>
    </submittedName>
</protein>
<sequence>RPASSDLSQLPREEIASSSPHPDRYARVRAGKAAQVALQHDLLPGLS</sequence>
<name>A0A6G0JC84_9STRA</name>
<feature type="region of interest" description="Disordered" evidence="1">
    <location>
        <begin position="1"/>
        <end position="24"/>
    </location>
</feature>
<dbReference type="EMBL" id="QXFX01013175">
    <property type="protein sequence ID" value="KAE9033133.1"/>
    <property type="molecule type" value="Genomic_DNA"/>
</dbReference>
<proteinExistence type="predicted"/>
<dbReference type="AlphaFoldDB" id="A0A6G0JC84"/>
<gene>
    <name evidence="2" type="ORF">PF010_g33397</name>
</gene>